<dbReference type="SMART" id="SM00343">
    <property type="entry name" value="ZnF_C2HC"/>
    <property type="match status" value="1"/>
</dbReference>
<dbReference type="AlphaFoldDB" id="A0A151K0P2"/>
<keyword evidence="1" id="KW-0479">Metal-binding</keyword>
<dbReference type="InterPro" id="IPR036875">
    <property type="entry name" value="Znf_CCHC_sf"/>
</dbReference>
<dbReference type="InterPro" id="IPR001878">
    <property type="entry name" value="Znf_CCHC"/>
</dbReference>
<name>A0A151K0P2_9HYME</name>
<protein>
    <recommendedName>
        <fullName evidence="3">CCHC-type domain-containing protein</fullName>
    </recommendedName>
</protein>
<dbReference type="Proteomes" id="UP000078541">
    <property type="component" value="Unassembled WGS sequence"/>
</dbReference>
<dbReference type="SUPFAM" id="SSF57756">
    <property type="entry name" value="Retrovirus zinc finger-like domains"/>
    <property type="match status" value="1"/>
</dbReference>
<dbReference type="Gene3D" id="4.10.60.10">
    <property type="entry name" value="Zinc finger, CCHC-type"/>
    <property type="match status" value="1"/>
</dbReference>
<evidence type="ECO:0000259" key="3">
    <source>
        <dbReference type="PROSITE" id="PS50158"/>
    </source>
</evidence>
<feature type="domain" description="CCHC-type" evidence="3">
    <location>
        <begin position="23"/>
        <end position="38"/>
    </location>
</feature>
<organism evidence="4 5">
    <name type="scientific">Trachymyrmex septentrionalis</name>
    <dbReference type="NCBI Taxonomy" id="34720"/>
    <lineage>
        <taxon>Eukaryota</taxon>
        <taxon>Metazoa</taxon>
        <taxon>Ecdysozoa</taxon>
        <taxon>Arthropoda</taxon>
        <taxon>Hexapoda</taxon>
        <taxon>Insecta</taxon>
        <taxon>Pterygota</taxon>
        <taxon>Neoptera</taxon>
        <taxon>Endopterygota</taxon>
        <taxon>Hymenoptera</taxon>
        <taxon>Apocrita</taxon>
        <taxon>Aculeata</taxon>
        <taxon>Formicoidea</taxon>
        <taxon>Formicidae</taxon>
        <taxon>Myrmicinae</taxon>
        <taxon>Trachymyrmex</taxon>
    </lineage>
</organism>
<reference evidence="4 5" key="1">
    <citation type="submission" date="2016-03" db="EMBL/GenBank/DDBJ databases">
        <title>Trachymyrmex septentrionalis WGS genome.</title>
        <authorList>
            <person name="Nygaard S."/>
            <person name="Hu H."/>
            <person name="Boomsma J."/>
            <person name="Zhang G."/>
        </authorList>
    </citation>
    <scope>NUCLEOTIDE SEQUENCE [LARGE SCALE GENOMIC DNA]</scope>
    <source>
        <strain evidence="4">Tsep2-gDNA-1</strain>
        <tissue evidence="4">Whole body</tissue>
    </source>
</reference>
<keyword evidence="1" id="KW-0862">Zinc</keyword>
<feature type="region of interest" description="Disordered" evidence="2">
    <location>
        <begin position="38"/>
        <end position="101"/>
    </location>
</feature>
<dbReference type="EMBL" id="KQ981283">
    <property type="protein sequence ID" value="KYN43252.1"/>
    <property type="molecule type" value="Genomic_DNA"/>
</dbReference>
<feature type="compositionally biased region" description="Basic and acidic residues" evidence="2">
    <location>
        <begin position="44"/>
        <end position="67"/>
    </location>
</feature>
<proteinExistence type="predicted"/>
<sequence length="101" mass="11351">MTRPANYHVRRDCTNSADRSGTCYRCGGTGHLAGSCTEPASCPARKERGLPARRRIGDPSSREEKKRWWPSAAAPHVVGLRLAGSSYPRPRHRQRRRARAR</sequence>
<keyword evidence="5" id="KW-1185">Reference proteome</keyword>
<evidence type="ECO:0000256" key="2">
    <source>
        <dbReference type="SAM" id="MobiDB-lite"/>
    </source>
</evidence>
<dbReference type="PROSITE" id="PS50158">
    <property type="entry name" value="ZF_CCHC"/>
    <property type="match status" value="1"/>
</dbReference>
<keyword evidence="1" id="KW-0863">Zinc-finger</keyword>
<evidence type="ECO:0000256" key="1">
    <source>
        <dbReference type="PROSITE-ProRule" id="PRU00047"/>
    </source>
</evidence>
<evidence type="ECO:0000313" key="4">
    <source>
        <dbReference type="EMBL" id="KYN43252.1"/>
    </source>
</evidence>
<gene>
    <name evidence="4" type="ORF">ALC56_02315</name>
</gene>
<feature type="compositionally biased region" description="Basic residues" evidence="2">
    <location>
        <begin position="89"/>
        <end position="101"/>
    </location>
</feature>
<dbReference type="Pfam" id="PF00098">
    <property type="entry name" value="zf-CCHC"/>
    <property type="match status" value="1"/>
</dbReference>
<dbReference type="GO" id="GO:0008270">
    <property type="term" value="F:zinc ion binding"/>
    <property type="evidence" value="ECO:0007669"/>
    <property type="project" value="UniProtKB-KW"/>
</dbReference>
<dbReference type="GO" id="GO:0003676">
    <property type="term" value="F:nucleic acid binding"/>
    <property type="evidence" value="ECO:0007669"/>
    <property type="project" value="InterPro"/>
</dbReference>
<evidence type="ECO:0000313" key="5">
    <source>
        <dbReference type="Proteomes" id="UP000078541"/>
    </source>
</evidence>
<accession>A0A151K0P2</accession>